<dbReference type="Gene3D" id="3.40.50.1240">
    <property type="entry name" value="Phosphoglycerate mutase-like"/>
    <property type="match status" value="1"/>
</dbReference>
<keyword evidence="8" id="KW-1133">Transmembrane helix</keyword>
<feature type="transmembrane region" description="Helical" evidence="8">
    <location>
        <begin position="55"/>
        <end position="78"/>
    </location>
</feature>
<keyword evidence="8" id="KW-0472">Membrane</keyword>
<reference evidence="9 10" key="1">
    <citation type="submission" date="2024-08" db="EMBL/GenBank/DDBJ databases">
        <title>Gnathostoma spinigerum genome.</title>
        <authorList>
            <person name="Gonzalez-Bertolin B."/>
            <person name="Monzon S."/>
            <person name="Zaballos A."/>
            <person name="Jimenez P."/>
            <person name="Dekumyoy P."/>
            <person name="Varona S."/>
            <person name="Cuesta I."/>
            <person name="Sumanam S."/>
            <person name="Adisakwattana P."/>
            <person name="Gasser R.B."/>
            <person name="Hernandez-Gonzalez A."/>
            <person name="Young N.D."/>
            <person name="Perteguer M.J."/>
        </authorList>
    </citation>
    <scope>NUCLEOTIDE SEQUENCE [LARGE SCALE GENOMIC DNA]</scope>
    <source>
        <strain evidence="9">AL3</strain>
        <tissue evidence="9">Liver</tissue>
    </source>
</reference>
<evidence type="ECO:0000256" key="5">
    <source>
        <dbReference type="ARBA" id="ARBA00022801"/>
    </source>
</evidence>
<dbReference type="EMBL" id="JBGFUD010003970">
    <property type="protein sequence ID" value="MFH4979227.1"/>
    <property type="molecule type" value="Genomic_DNA"/>
</dbReference>
<dbReference type="PROSITE" id="PS00616">
    <property type="entry name" value="HIS_ACID_PHOSPHAT_1"/>
    <property type="match status" value="1"/>
</dbReference>
<dbReference type="PANTHER" id="PTHR11567:SF211">
    <property type="entry name" value="PROSTATIC ACID PHOSPHATASE"/>
    <property type="match status" value="1"/>
</dbReference>
<comment type="catalytic activity">
    <reaction evidence="1">
        <text>a phosphate monoester + H2O = an alcohol + phosphate</text>
        <dbReference type="Rhea" id="RHEA:15017"/>
        <dbReference type="ChEBI" id="CHEBI:15377"/>
        <dbReference type="ChEBI" id="CHEBI:30879"/>
        <dbReference type="ChEBI" id="CHEBI:43474"/>
        <dbReference type="ChEBI" id="CHEBI:67140"/>
        <dbReference type="EC" id="3.1.3.2"/>
    </reaction>
</comment>
<dbReference type="InterPro" id="IPR029033">
    <property type="entry name" value="His_PPase_superfam"/>
</dbReference>
<comment type="caution">
    <text evidence="9">The sequence shown here is derived from an EMBL/GenBank/DDBJ whole genome shotgun (WGS) entry which is preliminary data.</text>
</comment>
<dbReference type="EC" id="3.1.3.2" evidence="3"/>
<keyword evidence="4" id="KW-0732">Signal</keyword>
<dbReference type="Pfam" id="PF00328">
    <property type="entry name" value="His_Phos_2"/>
    <property type="match status" value="1"/>
</dbReference>
<dbReference type="Proteomes" id="UP001608902">
    <property type="component" value="Unassembled WGS sequence"/>
</dbReference>
<evidence type="ECO:0000256" key="8">
    <source>
        <dbReference type="SAM" id="Phobius"/>
    </source>
</evidence>
<gene>
    <name evidence="9" type="ORF">AB6A40_005936</name>
</gene>
<evidence type="ECO:0000256" key="7">
    <source>
        <dbReference type="ARBA" id="ARBA00023180"/>
    </source>
</evidence>
<name>A0ABD6EJ38_9BILA</name>
<dbReference type="InterPro" id="IPR000560">
    <property type="entry name" value="His_Pase_clade-2"/>
</dbReference>
<accession>A0ABD6EJ38</accession>
<keyword evidence="6" id="KW-1015">Disulfide bond</keyword>
<dbReference type="InterPro" id="IPR033379">
    <property type="entry name" value="Acid_Pase_AS"/>
</dbReference>
<organism evidence="9 10">
    <name type="scientific">Gnathostoma spinigerum</name>
    <dbReference type="NCBI Taxonomy" id="75299"/>
    <lineage>
        <taxon>Eukaryota</taxon>
        <taxon>Metazoa</taxon>
        <taxon>Ecdysozoa</taxon>
        <taxon>Nematoda</taxon>
        <taxon>Chromadorea</taxon>
        <taxon>Rhabditida</taxon>
        <taxon>Spirurina</taxon>
        <taxon>Gnathostomatomorpha</taxon>
        <taxon>Gnathostomatoidea</taxon>
        <taxon>Gnathostomatidae</taxon>
        <taxon>Gnathostoma</taxon>
    </lineage>
</organism>
<dbReference type="GO" id="GO:0003993">
    <property type="term" value="F:acid phosphatase activity"/>
    <property type="evidence" value="ECO:0007669"/>
    <property type="project" value="UniProtKB-EC"/>
</dbReference>
<sequence>MASNATKEDSNCATNVSITKGAGQTIHIAEKNVPKRFEFEEGWVKKNFVVYQRTIRLSAAIVGFIVVFIIALILFLVIHPYSVEKLEKTELIYVFAVWRHGDRGPVHLIDGLPFNKSWFPKGLGKLTTVGEQQAEQLGREFAKRYGSRGLLNAENVFIRSTNYSRTRNTAKYVMKGANLTNVTLPPPISTKEDVVAYPFFTCAKAKNIIGSVLSAAMMKDKVRFKCWWSSNHSYRAHSR</sequence>
<dbReference type="InterPro" id="IPR050645">
    <property type="entry name" value="Histidine_acid_phosphatase"/>
</dbReference>
<evidence type="ECO:0000256" key="6">
    <source>
        <dbReference type="ARBA" id="ARBA00023157"/>
    </source>
</evidence>
<evidence type="ECO:0000256" key="2">
    <source>
        <dbReference type="ARBA" id="ARBA00005375"/>
    </source>
</evidence>
<dbReference type="PANTHER" id="PTHR11567">
    <property type="entry name" value="ACID PHOSPHATASE-RELATED"/>
    <property type="match status" value="1"/>
</dbReference>
<keyword evidence="5" id="KW-0378">Hydrolase</keyword>
<keyword evidence="7" id="KW-0325">Glycoprotein</keyword>
<keyword evidence="10" id="KW-1185">Reference proteome</keyword>
<evidence type="ECO:0000256" key="4">
    <source>
        <dbReference type="ARBA" id="ARBA00022729"/>
    </source>
</evidence>
<evidence type="ECO:0000313" key="10">
    <source>
        <dbReference type="Proteomes" id="UP001608902"/>
    </source>
</evidence>
<dbReference type="SUPFAM" id="SSF53254">
    <property type="entry name" value="Phosphoglycerate mutase-like"/>
    <property type="match status" value="1"/>
</dbReference>
<evidence type="ECO:0000256" key="3">
    <source>
        <dbReference type="ARBA" id="ARBA00012646"/>
    </source>
</evidence>
<dbReference type="CDD" id="cd07061">
    <property type="entry name" value="HP_HAP_like"/>
    <property type="match status" value="1"/>
</dbReference>
<protein>
    <recommendedName>
        <fullName evidence="3">acid phosphatase</fullName>
        <ecNumber evidence="3">3.1.3.2</ecNumber>
    </recommendedName>
</protein>
<evidence type="ECO:0000313" key="9">
    <source>
        <dbReference type="EMBL" id="MFH4979227.1"/>
    </source>
</evidence>
<proteinExistence type="inferred from homology"/>
<evidence type="ECO:0000256" key="1">
    <source>
        <dbReference type="ARBA" id="ARBA00000032"/>
    </source>
</evidence>
<comment type="similarity">
    <text evidence="2">Belongs to the histidine acid phosphatase family.</text>
</comment>
<keyword evidence="8" id="KW-0812">Transmembrane</keyword>
<dbReference type="AlphaFoldDB" id="A0ABD6EJ38"/>